<accession>A0A1S9I1M1</accession>
<dbReference type="Pfam" id="PF24517">
    <property type="entry name" value="CBM96"/>
    <property type="match status" value="1"/>
</dbReference>
<dbReference type="EMBL" id="MRAD01000007">
    <property type="protein sequence ID" value="OOO62221.1"/>
    <property type="molecule type" value="Genomic_DNA"/>
</dbReference>
<keyword evidence="2" id="KW-0964">Secreted</keyword>
<dbReference type="AlphaFoldDB" id="A0A1S9I1M1"/>
<evidence type="ECO:0000256" key="3">
    <source>
        <dbReference type="ARBA" id="ARBA00022729"/>
    </source>
</evidence>
<comment type="caution">
    <text evidence="7">The sequence shown here is derived from an EMBL/GenBank/DDBJ whole genome shotgun (WGS) entry which is preliminary data.</text>
</comment>
<evidence type="ECO:0000313" key="6">
    <source>
        <dbReference type="EMBL" id="OOO62221.1"/>
    </source>
</evidence>
<dbReference type="InterPro" id="IPR055372">
    <property type="entry name" value="CBM96"/>
</dbReference>
<dbReference type="Proteomes" id="UP000190256">
    <property type="component" value="Unassembled WGS sequence"/>
</dbReference>
<evidence type="ECO:0000256" key="1">
    <source>
        <dbReference type="ARBA" id="ARBA00004613"/>
    </source>
</evidence>
<evidence type="ECO:0008006" key="10">
    <source>
        <dbReference type="Google" id="ProtNLM"/>
    </source>
</evidence>
<evidence type="ECO:0000313" key="7">
    <source>
        <dbReference type="EMBL" id="OOO64168.1"/>
    </source>
</evidence>
<organism evidence="7 9">
    <name type="scientific">Clostridium tepidum</name>
    <dbReference type="NCBI Taxonomy" id="1962263"/>
    <lineage>
        <taxon>Bacteria</taxon>
        <taxon>Bacillati</taxon>
        <taxon>Bacillota</taxon>
        <taxon>Clostridia</taxon>
        <taxon>Eubacteriales</taxon>
        <taxon>Clostridiaceae</taxon>
        <taxon>Clostridium</taxon>
    </lineage>
</organism>
<dbReference type="Proteomes" id="UP000190206">
    <property type="component" value="Unassembled WGS sequence"/>
</dbReference>
<dbReference type="EMBL" id="MRAE01000035">
    <property type="protein sequence ID" value="OOO64168.1"/>
    <property type="molecule type" value="Genomic_DNA"/>
</dbReference>
<reference evidence="6 8" key="1">
    <citation type="submission" date="2016-12" db="EMBL/GenBank/DDBJ databases">
        <title>Clostridium tepidum sp. nov., a close relative of Clostridium sporogenes and Clostridium botulinum Group I.</title>
        <authorList>
            <person name="Dobritsa A.P."/>
            <person name="Kutumbaka K."/>
            <person name="Werner K."/>
            <person name="Samadpour M."/>
        </authorList>
    </citation>
    <scope>NUCLEOTIDE SEQUENCE [LARGE SCALE GENOMIC DNA]</scope>
    <source>
        <strain evidence="6 8">PE</strain>
    </source>
</reference>
<comment type="subcellular location">
    <subcellularLocation>
        <location evidence="1">Secreted</location>
    </subcellularLocation>
</comment>
<evidence type="ECO:0000259" key="4">
    <source>
        <dbReference type="Pfam" id="PF19912"/>
    </source>
</evidence>
<dbReference type="OrthoDB" id="1677173at2"/>
<keyword evidence="8" id="KW-1185">Reference proteome</keyword>
<sequence>MPFLTKVPESDLYVAKLYPNTNFKELPSLNCGRYNSYLNIYRILMYFDISFLPRNICICNAVLKLYIKENPDENVRKTITIHELLQPFDESIVTYSNQPKFRDNPRVSFNIKNKINEFVQVNITDLLREWYSSPNSNYGMLIKTAETEFDFISFASTSDEDESKFPKLEIYYKYCKGLSSYPKETVQLLSSEDFVNSNSIPLGPNVGTFAIENKGVGAINVRIQLSSDNINWIDNKLPYVSDYILLKGDNIILTTTAYMDYARVLITHAENYPLEDAKAIIYKTVKV</sequence>
<name>A0A1S9I1M1_9CLOT</name>
<feature type="domain" description="Carbohydrate-binding module family 96" evidence="5">
    <location>
        <begin position="6"/>
        <end position="170"/>
    </location>
</feature>
<evidence type="ECO:0000313" key="8">
    <source>
        <dbReference type="Proteomes" id="UP000190206"/>
    </source>
</evidence>
<dbReference type="Gene3D" id="2.60.120.970">
    <property type="match status" value="1"/>
</dbReference>
<evidence type="ECO:0000256" key="2">
    <source>
        <dbReference type="ARBA" id="ARBA00022525"/>
    </source>
</evidence>
<dbReference type="Pfam" id="PF19912">
    <property type="entry name" value="DUF6385"/>
    <property type="match status" value="1"/>
</dbReference>
<evidence type="ECO:0000313" key="9">
    <source>
        <dbReference type="Proteomes" id="UP000190256"/>
    </source>
</evidence>
<evidence type="ECO:0000259" key="5">
    <source>
        <dbReference type="Pfam" id="PF24517"/>
    </source>
</evidence>
<reference evidence="7 9" key="2">
    <citation type="submission" date="2016-12" db="EMBL/GenBank/DDBJ databases">
        <title>Clostridium tepidum sp. nov., a close relative of Clostridium sporogenes and Clostridium botulinum Group I.</title>
        <authorList>
            <person name="Dobritsa A.P."/>
            <person name="Kutumbaka K.K."/>
            <person name="Werner K."/>
            <person name="Wiedmann M."/>
            <person name="Asmus A."/>
            <person name="Samadpour M."/>
        </authorList>
    </citation>
    <scope>NUCLEOTIDE SEQUENCE [LARGE SCALE GENOMIC DNA]</scope>
    <source>
        <strain evidence="7 9">IEH 97212</strain>
    </source>
</reference>
<dbReference type="STRING" id="1962263.BS637_08875"/>
<protein>
    <recommendedName>
        <fullName evidence="10">DNRLRE domain-containing protein</fullName>
    </recommendedName>
</protein>
<keyword evidence="3" id="KW-0732">Signal</keyword>
<dbReference type="NCBIfam" id="NF033679">
    <property type="entry name" value="DNRLRE_dom"/>
    <property type="match status" value="1"/>
</dbReference>
<dbReference type="GO" id="GO:0005576">
    <property type="term" value="C:extracellular region"/>
    <property type="evidence" value="ECO:0007669"/>
    <property type="project" value="UniProtKB-SubCell"/>
</dbReference>
<gene>
    <name evidence="6" type="ORF">BS637_08875</name>
    <name evidence="7" type="ORF">BS638_11615</name>
</gene>
<dbReference type="RefSeq" id="WP_078024375.1">
    <property type="nucleotide sequence ID" value="NZ_JADPGM010000005.1"/>
</dbReference>
<dbReference type="InterPro" id="IPR045965">
    <property type="entry name" value="DUF6385"/>
</dbReference>
<proteinExistence type="predicted"/>
<feature type="domain" description="DUF6385" evidence="4">
    <location>
        <begin position="208"/>
        <end position="270"/>
    </location>
</feature>